<dbReference type="InterPro" id="IPR012910">
    <property type="entry name" value="Plug_dom"/>
</dbReference>
<dbReference type="InterPro" id="IPR039426">
    <property type="entry name" value="TonB-dep_rcpt-like"/>
</dbReference>
<evidence type="ECO:0008006" key="18">
    <source>
        <dbReference type="Google" id="ProtNLM"/>
    </source>
</evidence>
<keyword evidence="6" id="KW-0408">Iron</keyword>
<dbReference type="Pfam" id="PF00593">
    <property type="entry name" value="TonB_dep_Rec_b-barrel"/>
    <property type="match status" value="1"/>
</dbReference>
<sequence length="755" mass="81270">MKKIWTSAIALTAALAAAAPAAAQDAAAAADEQSGGFGEIIVTAQKRAENLQDVPISATVLSADQLASRQIFDPSQLQLVAPSLQVKSFNAALGASNFSVRGVGTLSFSNTIEASVTSVIDGVVMGNPSLGFMNYLDLAQIEVLNGPQGMLFGKNASAGLVNITTRRPELGRFDGQVMGEIAQMKVPGDGLLYRLQGIVNVPLGDNAALRVSASQTHTDPVIKNLVAVPGSQYGQDQTSLRAKLLWEPTSQLSIFIAGDYAHSSGVGSGGSADRIVRPTSRFAAENDDLGIVAGPDNFFSSYGAPTRATFDVGGLQANIDYEFASGHTLTSITAWRKFDADNLFDSDKHRINLLDTNHQLSKISQFTEELRLASPVGQFFEYQLGLYYYDSKSDSDITAAGANGLTTPPPAGFEAWVGTRSTGSMTSKSYAAFGQGTLNLSDSFRFTFGGRYTSDKLKLRSVSDASAFVIPLGAAGSRDQRISEENFSWRVGAQYDLTDDVMAYASVARGYKGPGFNLTIDPRAPLIMPEIPTSYEAGIKSTLLDRHLIFNISGYTSTFKNFQAQAFDTASNGYVLLNAGALKSRGFEIEASALPAEGLVFNLGVSYVDAFFSDFQADRCYPFQPDCRANGTIDSSGNRLPNVPKWTVSLTGRYETPVSESLAVFLQGALYARTKSNFSSTEDPNTNLPGYALFDASIGLKQIDDKYKLTLFCRNCFDKRQPTFINSNSQSRGDYYHMFGLNSFRTLGLALEGRF</sequence>
<keyword evidence="13" id="KW-0732">Signal</keyword>
<dbReference type="Proteomes" id="UP000076088">
    <property type="component" value="Chromosome"/>
</dbReference>
<evidence type="ECO:0000256" key="5">
    <source>
        <dbReference type="ARBA" id="ARBA00022692"/>
    </source>
</evidence>
<dbReference type="PANTHER" id="PTHR32552:SF81">
    <property type="entry name" value="TONB-DEPENDENT OUTER MEMBRANE RECEPTOR"/>
    <property type="match status" value="1"/>
</dbReference>
<dbReference type="InterPro" id="IPR000531">
    <property type="entry name" value="Beta-barrel_TonB"/>
</dbReference>
<dbReference type="Gene3D" id="2.40.170.20">
    <property type="entry name" value="TonB-dependent receptor, beta-barrel domain"/>
    <property type="match status" value="1"/>
</dbReference>
<evidence type="ECO:0000256" key="7">
    <source>
        <dbReference type="ARBA" id="ARBA00023065"/>
    </source>
</evidence>
<evidence type="ECO:0000259" key="14">
    <source>
        <dbReference type="Pfam" id="PF00593"/>
    </source>
</evidence>
<feature type="chain" id="PRO_5042208319" description="TonB-dependent receptor" evidence="13">
    <location>
        <begin position="24"/>
        <end position="755"/>
    </location>
</feature>
<evidence type="ECO:0000256" key="12">
    <source>
        <dbReference type="RuleBase" id="RU003357"/>
    </source>
</evidence>
<evidence type="ECO:0000313" key="17">
    <source>
        <dbReference type="Proteomes" id="UP000076088"/>
    </source>
</evidence>
<evidence type="ECO:0000256" key="11">
    <source>
        <dbReference type="PROSITE-ProRule" id="PRU01360"/>
    </source>
</evidence>
<keyword evidence="2 11" id="KW-0813">Transport</keyword>
<keyword evidence="8 12" id="KW-0798">TonB box</keyword>
<evidence type="ECO:0000256" key="3">
    <source>
        <dbReference type="ARBA" id="ARBA00022452"/>
    </source>
</evidence>
<dbReference type="EMBL" id="CP013344">
    <property type="protein sequence ID" value="AMU90598.1"/>
    <property type="molecule type" value="Genomic_DNA"/>
</dbReference>
<evidence type="ECO:0000256" key="1">
    <source>
        <dbReference type="ARBA" id="ARBA00004571"/>
    </source>
</evidence>
<evidence type="ECO:0000313" key="16">
    <source>
        <dbReference type="EMBL" id="AMU90598.1"/>
    </source>
</evidence>
<feature type="signal peptide" evidence="13">
    <location>
        <begin position="1"/>
        <end position="23"/>
    </location>
</feature>
<dbReference type="PROSITE" id="PS52016">
    <property type="entry name" value="TONB_DEPENDENT_REC_3"/>
    <property type="match status" value="1"/>
</dbReference>
<dbReference type="PANTHER" id="PTHR32552">
    <property type="entry name" value="FERRICHROME IRON RECEPTOR-RELATED"/>
    <property type="match status" value="1"/>
</dbReference>
<evidence type="ECO:0000259" key="15">
    <source>
        <dbReference type="Pfam" id="PF07715"/>
    </source>
</evidence>
<evidence type="ECO:0000256" key="4">
    <source>
        <dbReference type="ARBA" id="ARBA00022496"/>
    </source>
</evidence>
<dbReference type="Pfam" id="PF07715">
    <property type="entry name" value="Plug"/>
    <property type="match status" value="1"/>
</dbReference>
<evidence type="ECO:0000256" key="6">
    <source>
        <dbReference type="ARBA" id="ARBA00023004"/>
    </source>
</evidence>
<evidence type="ECO:0000256" key="10">
    <source>
        <dbReference type="ARBA" id="ARBA00023237"/>
    </source>
</evidence>
<evidence type="ECO:0000256" key="8">
    <source>
        <dbReference type="ARBA" id="ARBA00023077"/>
    </source>
</evidence>
<keyword evidence="4" id="KW-0410">Iron transport</keyword>
<proteinExistence type="inferred from homology"/>
<dbReference type="InterPro" id="IPR036942">
    <property type="entry name" value="Beta-barrel_TonB_sf"/>
</dbReference>
<comment type="subcellular location">
    <subcellularLocation>
        <location evidence="1 11">Cell outer membrane</location>
        <topology evidence="1 11">Multi-pass membrane protein</topology>
    </subcellularLocation>
</comment>
<dbReference type="RefSeq" id="WP_054729722.1">
    <property type="nucleotide sequence ID" value="NZ_CP009429.1"/>
</dbReference>
<comment type="similarity">
    <text evidence="11 12">Belongs to the TonB-dependent receptor family.</text>
</comment>
<accession>A0AAC8Z285</accession>
<keyword evidence="7" id="KW-0406">Ion transport</keyword>
<organism evidence="16 17">
    <name type="scientific">Sphingopyxis macrogoltabida</name>
    <name type="common">Sphingomonas macrogoltabidus</name>
    <dbReference type="NCBI Taxonomy" id="33050"/>
    <lineage>
        <taxon>Bacteria</taxon>
        <taxon>Pseudomonadati</taxon>
        <taxon>Pseudomonadota</taxon>
        <taxon>Alphaproteobacteria</taxon>
        <taxon>Sphingomonadales</taxon>
        <taxon>Sphingomonadaceae</taxon>
        <taxon>Sphingopyxis</taxon>
    </lineage>
</organism>
<dbReference type="AlphaFoldDB" id="A0AAC8Z285"/>
<evidence type="ECO:0000256" key="9">
    <source>
        <dbReference type="ARBA" id="ARBA00023136"/>
    </source>
</evidence>
<feature type="domain" description="TonB-dependent receptor plug" evidence="15">
    <location>
        <begin position="51"/>
        <end position="159"/>
    </location>
</feature>
<dbReference type="GO" id="GO:0009279">
    <property type="term" value="C:cell outer membrane"/>
    <property type="evidence" value="ECO:0007669"/>
    <property type="project" value="UniProtKB-SubCell"/>
</dbReference>
<dbReference type="GO" id="GO:0006826">
    <property type="term" value="P:iron ion transport"/>
    <property type="evidence" value="ECO:0007669"/>
    <property type="project" value="UniProtKB-KW"/>
</dbReference>
<evidence type="ECO:0000256" key="13">
    <source>
        <dbReference type="SAM" id="SignalP"/>
    </source>
</evidence>
<gene>
    <name evidence="16" type="ORF">ATM17_16360</name>
</gene>
<protein>
    <recommendedName>
        <fullName evidence="18">TonB-dependent receptor</fullName>
    </recommendedName>
</protein>
<keyword evidence="5 11" id="KW-0812">Transmembrane</keyword>
<feature type="domain" description="TonB-dependent receptor-like beta-barrel" evidence="14">
    <location>
        <begin position="290"/>
        <end position="715"/>
    </location>
</feature>
<dbReference type="SUPFAM" id="SSF56935">
    <property type="entry name" value="Porins"/>
    <property type="match status" value="1"/>
</dbReference>
<reference evidence="16 17" key="2">
    <citation type="journal article" date="2016" name="Genome Announc.">
        <title>Complete Genome Sequence of Sphingopyxis macrogoltabida Strain 203N (NBRC 111659), a Polyethylene Glycol Degrader.</title>
        <authorList>
            <person name="Ohtsubo Y."/>
            <person name="Nonoyama S."/>
            <person name="Nagata Y."/>
            <person name="Numata M."/>
            <person name="Tsuchikane K."/>
            <person name="Hosoyama A."/>
            <person name="Yamazoe A."/>
            <person name="Tsuda M."/>
            <person name="Fujita N."/>
            <person name="Kawai F."/>
        </authorList>
    </citation>
    <scope>NUCLEOTIDE SEQUENCE [LARGE SCALE GENOMIC DNA]</scope>
    <source>
        <strain evidence="16 17">203N</strain>
    </source>
</reference>
<keyword evidence="10 11" id="KW-0998">Cell outer membrane</keyword>
<keyword evidence="3 11" id="KW-1134">Transmembrane beta strand</keyword>
<reference evidence="17" key="1">
    <citation type="submission" date="2015-11" db="EMBL/GenBank/DDBJ databases">
        <title>Complete genome sequence of a polyethylene-glycol degrader Sphingopyxis macrogoltabida 203N (NBRC 111659).</title>
        <authorList>
            <person name="Yoshiyuki O."/>
            <person name="Shouta N."/>
            <person name="Nagata Y."/>
            <person name="Numata M."/>
            <person name="Tsuchikane K."/>
            <person name="Hosoyama A."/>
            <person name="Yamazoe A."/>
            <person name="Tsuda M."/>
            <person name="Fujita N."/>
            <person name="Kawai F."/>
        </authorList>
    </citation>
    <scope>NUCLEOTIDE SEQUENCE [LARGE SCALE GENOMIC DNA]</scope>
    <source>
        <strain evidence="17">203N</strain>
    </source>
</reference>
<keyword evidence="9 11" id="KW-0472">Membrane</keyword>
<keyword evidence="17" id="KW-1185">Reference proteome</keyword>
<name>A0AAC8Z285_SPHMC</name>
<dbReference type="KEGG" id="smaz:LH19_15780"/>
<evidence type="ECO:0000256" key="2">
    <source>
        <dbReference type="ARBA" id="ARBA00022448"/>
    </source>
</evidence>